<feature type="region of interest" description="Disordered" evidence="1">
    <location>
        <begin position="158"/>
        <end position="183"/>
    </location>
</feature>
<dbReference type="AlphaFoldDB" id="A0A9J5ZB72"/>
<evidence type="ECO:0000313" key="2">
    <source>
        <dbReference type="EMBL" id="KAG5609890.1"/>
    </source>
</evidence>
<accession>A0A9J5ZB72</accession>
<gene>
    <name evidence="2" type="ORF">H5410_021171</name>
</gene>
<evidence type="ECO:0000256" key="1">
    <source>
        <dbReference type="SAM" id="MobiDB-lite"/>
    </source>
</evidence>
<keyword evidence="3" id="KW-1185">Reference proteome</keyword>
<comment type="caution">
    <text evidence="2">The sequence shown here is derived from an EMBL/GenBank/DDBJ whole genome shotgun (WGS) entry which is preliminary data.</text>
</comment>
<organism evidence="2 3">
    <name type="scientific">Solanum commersonii</name>
    <name type="common">Commerson's wild potato</name>
    <name type="synonym">Commerson's nightshade</name>
    <dbReference type="NCBI Taxonomy" id="4109"/>
    <lineage>
        <taxon>Eukaryota</taxon>
        <taxon>Viridiplantae</taxon>
        <taxon>Streptophyta</taxon>
        <taxon>Embryophyta</taxon>
        <taxon>Tracheophyta</taxon>
        <taxon>Spermatophyta</taxon>
        <taxon>Magnoliopsida</taxon>
        <taxon>eudicotyledons</taxon>
        <taxon>Gunneridae</taxon>
        <taxon>Pentapetalae</taxon>
        <taxon>asterids</taxon>
        <taxon>lamiids</taxon>
        <taxon>Solanales</taxon>
        <taxon>Solanaceae</taxon>
        <taxon>Solanoideae</taxon>
        <taxon>Solaneae</taxon>
        <taxon>Solanum</taxon>
    </lineage>
</organism>
<dbReference type="Proteomes" id="UP000824120">
    <property type="component" value="Chromosome 4"/>
</dbReference>
<protein>
    <submittedName>
        <fullName evidence="2">Uncharacterized protein</fullName>
    </submittedName>
</protein>
<evidence type="ECO:0000313" key="3">
    <source>
        <dbReference type="Proteomes" id="UP000824120"/>
    </source>
</evidence>
<name>A0A9J5ZB72_SOLCO</name>
<proteinExistence type="predicted"/>
<sequence>MDKRIMEGSFSMAGDSNATSRCRGKFAMDQTKTLEQVKEGDSGSSIWSSDLLYLPGQEVDPQGFTLSSINSFSLATASIVGVKIESTHYLFLGTVDSPGSVLVPLMEHLRHLKRWNPWHYKHHLIWLFRQVEVEDLEERTNTENCYKLVGYPPRKSYGDSNNSEGWRNNGNSEGWRRNANNSDNWRKDQSLVENHANVASSSKDIGGNHFHKQYKQILGLLNRDTKDHHHANMAGIDEWIIDSGATHHFTGNKELLQDCINIDTTLISNCDATMSTDEDDHLLPSSPSPTEMRDPTNIERSVDIVTNIESRSIIAPSDVDTEMLWFLVMLEDPQEECLENPFGCKIMLAHLSPGLLQH</sequence>
<reference evidence="2 3" key="1">
    <citation type="submission" date="2020-09" db="EMBL/GenBank/DDBJ databases">
        <title>De no assembly of potato wild relative species, Solanum commersonii.</title>
        <authorList>
            <person name="Cho K."/>
        </authorList>
    </citation>
    <scope>NUCLEOTIDE SEQUENCE [LARGE SCALE GENOMIC DNA]</scope>
    <source>
        <strain evidence="2">LZ3.2</strain>
        <tissue evidence="2">Leaf</tissue>
    </source>
</reference>
<dbReference type="EMBL" id="JACXVP010000004">
    <property type="protein sequence ID" value="KAG5609890.1"/>
    <property type="molecule type" value="Genomic_DNA"/>
</dbReference>